<dbReference type="RefSeq" id="WP_165608149.1">
    <property type="nucleotide sequence ID" value="NZ_FOYM01000003.1"/>
</dbReference>
<evidence type="ECO:0000313" key="2">
    <source>
        <dbReference type="EMBL" id="SFQ98202.1"/>
    </source>
</evidence>
<dbReference type="InterPro" id="IPR009229">
    <property type="entry name" value="AgrD"/>
</dbReference>
<dbReference type="Proteomes" id="UP000199584">
    <property type="component" value="Unassembled WGS sequence"/>
</dbReference>
<keyword evidence="3" id="KW-1185">Reference proteome</keyword>
<feature type="chain" id="PRO_5039540216" evidence="1">
    <location>
        <begin position="25"/>
        <end position="39"/>
    </location>
</feature>
<proteinExistence type="predicted"/>
<dbReference type="NCBIfam" id="TIGR04223">
    <property type="entry name" value="quorum_AgrD"/>
    <property type="match status" value="1"/>
</dbReference>
<evidence type="ECO:0000256" key="1">
    <source>
        <dbReference type="SAM" id="SignalP"/>
    </source>
</evidence>
<gene>
    <name evidence="2" type="ORF">SAMN05660706_10360</name>
</gene>
<dbReference type="AlphaFoldDB" id="A0A1I6CYM1"/>
<sequence>MKRVIITLAATALLWIAQISAASACGGSWYEPDVPDALK</sequence>
<accession>A0A1I6CYM1</accession>
<dbReference type="PROSITE" id="PS51257">
    <property type="entry name" value="PROKAR_LIPOPROTEIN"/>
    <property type="match status" value="1"/>
</dbReference>
<organism evidence="2 3">
    <name type="scientific">Desulfoscipio geothermicus DSM 3669</name>
    <dbReference type="NCBI Taxonomy" id="1121426"/>
    <lineage>
        <taxon>Bacteria</taxon>
        <taxon>Bacillati</taxon>
        <taxon>Bacillota</taxon>
        <taxon>Clostridia</taxon>
        <taxon>Eubacteriales</taxon>
        <taxon>Desulfallaceae</taxon>
        <taxon>Desulfoscipio</taxon>
    </lineage>
</organism>
<feature type="signal peptide" evidence="1">
    <location>
        <begin position="1"/>
        <end position="24"/>
    </location>
</feature>
<name>A0A1I6CYM1_9FIRM</name>
<protein>
    <submittedName>
        <fullName evidence="2">Cyclic lactone autoinducer peptide</fullName>
    </submittedName>
</protein>
<keyword evidence="1" id="KW-0732">Signal</keyword>
<dbReference type="STRING" id="39060.SAMN05660706_10360"/>
<evidence type="ECO:0000313" key="3">
    <source>
        <dbReference type="Proteomes" id="UP000199584"/>
    </source>
</evidence>
<reference evidence="3" key="1">
    <citation type="submission" date="2016-10" db="EMBL/GenBank/DDBJ databases">
        <authorList>
            <person name="Varghese N."/>
            <person name="Submissions S."/>
        </authorList>
    </citation>
    <scope>NUCLEOTIDE SEQUENCE [LARGE SCALE GENOMIC DNA]</scope>
    <source>
        <strain evidence="3">DSM 3669</strain>
    </source>
</reference>
<dbReference type="EMBL" id="FOYM01000003">
    <property type="protein sequence ID" value="SFQ98202.1"/>
    <property type="molecule type" value="Genomic_DNA"/>
</dbReference>